<dbReference type="Proteomes" id="UP001530293">
    <property type="component" value="Unassembled WGS sequence"/>
</dbReference>
<keyword evidence="1" id="KW-0732">Signal</keyword>
<protein>
    <recommendedName>
        <fullName evidence="2">Carbohydrate kinase PfkB domain-containing protein</fullName>
    </recommendedName>
</protein>
<dbReference type="InterPro" id="IPR029056">
    <property type="entry name" value="Ribokinase-like"/>
</dbReference>
<feature type="chain" id="PRO_5044843478" description="Carbohydrate kinase PfkB domain-containing protein" evidence="1">
    <location>
        <begin position="18"/>
        <end position="420"/>
    </location>
</feature>
<name>A0ABD3M7B8_9STRA</name>
<evidence type="ECO:0000259" key="2">
    <source>
        <dbReference type="Pfam" id="PF00294"/>
    </source>
</evidence>
<comment type="caution">
    <text evidence="3">The sequence shown here is derived from an EMBL/GenBank/DDBJ whole genome shotgun (WGS) entry which is preliminary data.</text>
</comment>
<evidence type="ECO:0000256" key="1">
    <source>
        <dbReference type="SAM" id="SignalP"/>
    </source>
</evidence>
<evidence type="ECO:0000313" key="4">
    <source>
        <dbReference type="Proteomes" id="UP001530293"/>
    </source>
</evidence>
<dbReference type="Gene3D" id="3.40.1190.20">
    <property type="match status" value="1"/>
</dbReference>
<feature type="domain" description="Carbohydrate kinase PfkB" evidence="2">
    <location>
        <begin position="317"/>
        <end position="390"/>
    </location>
</feature>
<organism evidence="3 4">
    <name type="scientific">Discostella pseudostelligera</name>
    <dbReference type="NCBI Taxonomy" id="259834"/>
    <lineage>
        <taxon>Eukaryota</taxon>
        <taxon>Sar</taxon>
        <taxon>Stramenopiles</taxon>
        <taxon>Ochrophyta</taxon>
        <taxon>Bacillariophyta</taxon>
        <taxon>Coscinodiscophyceae</taxon>
        <taxon>Thalassiosirophycidae</taxon>
        <taxon>Stephanodiscales</taxon>
        <taxon>Stephanodiscaceae</taxon>
        <taxon>Discostella</taxon>
    </lineage>
</organism>
<accession>A0ABD3M7B8</accession>
<dbReference type="EMBL" id="JALLBG020000199">
    <property type="protein sequence ID" value="KAL3759628.1"/>
    <property type="molecule type" value="Genomic_DNA"/>
</dbReference>
<evidence type="ECO:0000313" key="3">
    <source>
        <dbReference type="EMBL" id="KAL3759628.1"/>
    </source>
</evidence>
<feature type="signal peptide" evidence="1">
    <location>
        <begin position="1"/>
        <end position="17"/>
    </location>
</feature>
<dbReference type="InterPro" id="IPR011611">
    <property type="entry name" value="PfkB_dom"/>
</dbReference>
<dbReference type="SUPFAM" id="SSF53613">
    <property type="entry name" value="Ribokinase-like"/>
    <property type="match status" value="1"/>
</dbReference>
<sequence>MFDILLVATLLVAVVTGFLPPNQFTLRHRVVIPNSKVRSPVADDQCAQIIVIGKIILDKYGDPDTHDHGDISIGGGGPQSAWGACAALGARDMLGWNDDDEEQRMLTDDTASPPKQNVTFVAPIGLKNWTPEMTISLNSLLPMLKTPPKLVTSLEHMTPTIHIWHDTNETVNWTPMDESFGEQGADGLWRLNLLDDILDEIENHYENNIVLHAILQCGHEPTGNGLDALPLFNSSLMERVSAASIEPILFPDEAGVISHDDRSETRAFFERVVDYTSDLCESNQTNKLVLVSPDRPCYDALCSSTESSSNVMQHIEFAVRDGSNGSIIDHGSTIIPPATLKTIDGKPVNPTGAGNAYAGAYAACRGTGSSMEEAACIANAVGAVVCEYENLPPWTWEVLERVVEAACEVRSKIDIKCSGR</sequence>
<gene>
    <name evidence="3" type="ORF">ACHAWU_009775</name>
</gene>
<dbReference type="Pfam" id="PF00294">
    <property type="entry name" value="PfkB"/>
    <property type="match status" value="1"/>
</dbReference>
<proteinExistence type="predicted"/>
<dbReference type="AlphaFoldDB" id="A0ABD3M7B8"/>
<reference evidence="3 4" key="1">
    <citation type="submission" date="2024-10" db="EMBL/GenBank/DDBJ databases">
        <title>Updated reference genomes for cyclostephanoid diatoms.</title>
        <authorList>
            <person name="Roberts W.R."/>
            <person name="Alverson A.J."/>
        </authorList>
    </citation>
    <scope>NUCLEOTIDE SEQUENCE [LARGE SCALE GENOMIC DNA]</scope>
    <source>
        <strain evidence="3 4">AJA232-27</strain>
    </source>
</reference>
<keyword evidence="4" id="KW-1185">Reference proteome</keyword>